<feature type="transmembrane region" description="Helical" evidence="7">
    <location>
        <begin position="58"/>
        <end position="78"/>
    </location>
</feature>
<evidence type="ECO:0000256" key="5">
    <source>
        <dbReference type="ARBA" id="ARBA00022989"/>
    </source>
</evidence>
<evidence type="ECO:0000256" key="2">
    <source>
        <dbReference type="ARBA" id="ARBA00011006"/>
    </source>
</evidence>
<dbReference type="Pfam" id="PF04226">
    <property type="entry name" value="Transgly_assoc"/>
    <property type="match status" value="1"/>
</dbReference>
<evidence type="ECO:0000256" key="3">
    <source>
        <dbReference type="ARBA" id="ARBA00022475"/>
    </source>
</evidence>
<dbReference type="EMBL" id="BAABFN010000020">
    <property type="protein sequence ID" value="GAA4317737.1"/>
    <property type="molecule type" value="Genomic_DNA"/>
</dbReference>
<keyword evidence="6 7" id="KW-0472">Membrane</keyword>
<feature type="transmembrane region" description="Helical" evidence="7">
    <location>
        <begin position="26"/>
        <end position="46"/>
    </location>
</feature>
<evidence type="ECO:0000256" key="1">
    <source>
        <dbReference type="ARBA" id="ARBA00004651"/>
    </source>
</evidence>
<evidence type="ECO:0000256" key="6">
    <source>
        <dbReference type="ARBA" id="ARBA00023136"/>
    </source>
</evidence>
<comment type="subcellular location">
    <subcellularLocation>
        <location evidence="1">Cell membrane</location>
        <topology evidence="1">Multi-pass membrane protein</topology>
    </subcellularLocation>
</comment>
<sequence>MNLIWTLIIGGIAGWLAGQVMRGRGFGVIVDIIVGIVGGWLGGWIFGKLGIGTGTSLVGELITAFVGAIILLFIVRLFKRGD</sequence>
<keyword evidence="4 7" id="KW-0812">Transmembrane</keyword>
<evidence type="ECO:0000313" key="8">
    <source>
        <dbReference type="EMBL" id="GAA4317737.1"/>
    </source>
</evidence>
<dbReference type="PANTHER" id="PTHR33884">
    <property type="entry name" value="UPF0410 PROTEIN YMGE"/>
    <property type="match status" value="1"/>
</dbReference>
<reference evidence="9" key="1">
    <citation type="journal article" date="2019" name="Int. J. Syst. Evol. Microbiol.">
        <title>The Global Catalogue of Microorganisms (GCM) 10K type strain sequencing project: providing services to taxonomists for standard genome sequencing and annotation.</title>
        <authorList>
            <consortium name="The Broad Institute Genomics Platform"/>
            <consortium name="The Broad Institute Genome Sequencing Center for Infectious Disease"/>
            <person name="Wu L."/>
            <person name="Ma J."/>
        </authorList>
    </citation>
    <scope>NUCLEOTIDE SEQUENCE [LARGE SCALE GENOMIC DNA]</scope>
    <source>
        <strain evidence="9">JCM 17664</strain>
    </source>
</reference>
<proteinExistence type="inferred from homology"/>
<keyword evidence="3" id="KW-1003">Cell membrane</keyword>
<dbReference type="RefSeq" id="WP_344980792.1">
    <property type="nucleotide sequence ID" value="NZ_BAABFN010000020.1"/>
</dbReference>
<keyword evidence="9" id="KW-1185">Reference proteome</keyword>
<dbReference type="Proteomes" id="UP001501207">
    <property type="component" value="Unassembled WGS sequence"/>
</dbReference>
<comment type="caution">
    <text evidence="8">The sequence shown here is derived from an EMBL/GenBank/DDBJ whole genome shotgun (WGS) entry which is preliminary data.</text>
</comment>
<keyword evidence="5 7" id="KW-1133">Transmembrane helix</keyword>
<accession>A0ABP8G5H9</accession>
<protein>
    <submittedName>
        <fullName evidence="8">GlsB/YeaQ/YmgE family stress response membrane protein</fullName>
    </submittedName>
</protein>
<dbReference type="InterPro" id="IPR007341">
    <property type="entry name" value="Transgly_assoc"/>
</dbReference>
<evidence type="ECO:0000256" key="4">
    <source>
        <dbReference type="ARBA" id="ARBA00022692"/>
    </source>
</evidence>
<comment type="similarity">
    <text evidence="2">Belongs to the UPF0410 family.</text>
</comment>
<evidence type="ECO:0000313" key="9">
    <source>
        <dbReference type="Proteomes" id="UP001501207"/>
    </source>
</evidence>
<organism evidence="8 9">
    <name type="scientific">Compostibacter hankyongensis</name>
    <dbReference type="NCBI Taxonomy" id="1007089"/>
    <lineage>
        <taxon>Bacteria</taxon>
        <taxon>Pseudomonadati</taxon>
        <taxon>Bacteroidota</taxon>
        <taxon>Chitinophagia</taxon>
        <taxon>Chitinophagales</taxon>
        <taxon>Chitinophagaceae</taxon>
        <taxon>Compostibacter</taxon>
    </lineage>
</organism>
<name>A0ABP8G5H9_9BACT</name>
<evidence type="ECO:0000256" key="7">
    <source>
        <dbReference type="SAM" id="Phobius"/>
    </source>
</evidence>
<gene>
    <name evidence="8" type="ORF">GCM10023143_29990</name>
</gene>
<dbReference type="PANTHER" id="PTHR33884:SF3">
    <property type="entry name" value="UPF0410 PROTEIN YMGE"/>
    <property type="match status" value="1"/>
</dbReference>